<dbReference type="RefSeq" id="WP_113874354.1">
    <property type="nucleotide sequence ID" value="NZ_QNRF01000004.1"/>
</dbReference>
<gene>
    <name evidence="1" type="ORF">DFP76_104220</name>
</gene>
<name>A0A366D009_9GAMM</name>
<comment type="caution">
    <text evidence="1">The sequence shown here is derived from an EMBL/GenBank/DDBJ whole genome shotgun (WGS) entry which is preliminary data.</text>
</comment>
<accession>A0A366D009</accession>
<dbReference type="Proteomes" id="UP000252086">
    <property type="component" value="Unassembled WGS sequence"/>
</dbReference>
<evidence type="ECO:0008006" key="3">
    <source>
        <dbReference type="Google" id="ProtNLM"/>
    </source>
</evidence>
<dbReference type="AlphaFoldDB" id="A0A366D009"/>
<evidence type="ECO:0000313" key="1">
    <source>
        <dbReference type="EMBL" id="RBO83402.1"/>
    </source>
</evidence>
<proteinExistence type="predicted"/>
<reference evidence="1 2" key="1">
    <citation type="submission" date="2018-06" db="EMBL/GenBank/DDBJ databases">
        <title>Genomic Encyclopedia of Type Strains, Phase III (KMG-III): the genomes of soil and plant-associated and newly described type strains.</title>
        <authorList>
            <person name="Whitman W."/>
        </authorList>
    </citation>
    <scope>NUCLEOTIDE SEQUENCE [LARGE SCALE GENOMIC DNA]</scope>
    <source>
        <strain evidence="1 2">CECT 7732</strain>
    </source>
</reference>
<protein>
    <recommendedName>
        <fullName evidence="3">AlpA family transcriptional regulator</fullName>
    </recommendedName>
</protein>
<organism evidence="1 2">
    <name type="scientific">Marinomonas aquiplantarum</name>
    <dbReference type="NCBI Taxonomy" id="491951"/>
    <lineage>
        <taxon>Bacteria</taxon>
        <taxon>Pseudomonadati</taxon>
        <taxon>Pseudomonadota</taxon>
        <taxon>Gammaproteobacteria</taxon>
        <taxon>Oceanospirillales</taxon>
        <taxon>Oceanospirillaceae</taxon>
        <taxon>Marinomonas</taxon>
    </lineage>
</organism>
<dbReference type="EMBL" id="QNRF01000004">
    <property type="protein sequence ID" value="RBO83402.1"/>
    <property type="molecule type" value="Genomic_DNA"/>
</dbReference>
<dbReference type="OrthoDB" id="9103293at2"/>
<keyword evidence="2" id="KW-1185">Reference proteome</keyword>
<sequence>MENSNTPMQTKAESALAEKLEQLIQTLSKPKVADNKTLWGSNECAAYLGLSKKKFMGDVACKRTFPKARNVGGSENRTNWRWVASDVMAWALAQKMTH</sequence>
<evidence type="ECO:0000313" key="2">
    <source>
        <dbReference type="Proteomes" id="UP000252086"/>
    </source>
</evidence>